<gene>
    <name evidence="4" type="ORF">ACFPRH_15525</name>
</gene>
<dbReference type="Pfam" id="PF00128">
    <property type="entry name" value="Alpha-amylase"/>
    <property type="match status" value="1"/>
</dbReference>
<dbReference type="Gene3D" id="3.20.20.80">
    <property type="entry name" value="Glycosidases"/>
    <property type="match status" value="2"/>
</dbReference>
<dbReference type="Gene3D" id="3.90.400.10">
    <property type="entry name" value="Oligo-1,6-glucosidase, Domain 2"/>
    <property type="match status" value="1"/>
</dbReference>
<dbReference type="InterPro" id="IPR006047">
    <property type="entry name" value="GH13_cat_dom"/>
</dbReference>
<protein>
    <submittedName>
        <fullName evidence="4">Glycoside hydrolase family 13 protein</fullName>
    </submittedName>
</protein>
<dbReference type="SMART" id="SM00642">
    <property type="entry name" value="Aamy"/>
    <property type="match status" value="1"/>
</dbReference>
<dbReference type="InterPro" id="IPR045857">
    <property type="entry name" value="O16G_dom_2"/>
</dbReference>
<evidence type="ECO:0000313" key="5">
    <source>
        <dbReference type="Proteomes" id="UP001596160"/>
    </source>
</evidence>
<feature type="compositionally biased region" description="Low complexity" evidence="2">
    <location>
        <begin position="583"/>
        <end position="592"/>
    </location>
</feature>
<sequence length="618" mass="66930">MTAVPVPDSAATGSDWWRDAVVYQIYPRSFADGNGDGTGDLAGVLDRLPYLARLGVDALWFTPWYPSPMADGGYDVADHRGVHPDFGTLDEAERLIGAARELGLRTLVDLVPNHVSRAHPWFRAALAAPPGSPERALFHFRPGRGPGGERPPNNWNSEFGGPAWTRTTLPDGTQGEWYLHLFTPEQPDLNWSHPRVGAEYESVLRFWFDRGAAGVRIDTAVALAKDPDLPETDAPDAPAERRGPHPYVDRDELLGIYRSWRAVADSYPDPRVLTGEIWLPDEPHRFARYLRPGVLHGAFNFDFLSSPWAAGPLRGRIEATLDAHTAVDAPATWVLCNHDVTRTVTRYGRTDTSFDLAARTGGVPTDLALGTRRARAAALLMLALPGAVCLYQGEELGLPEVEDIPPERLRDPVHFRSGGTDPGRDGCRVPLPWSGSAPPYGFTRDGAEPWLPQPGRWAGLTVAAQDGTAGSTLELYRAALRLRRSGPAASGVPLRWLPGEADVLAFHRGDLLCVVNFGDRPVPLPPGHTLLLASGPLHRLGLPRDTAAWLRAPETAPGKRPPAAGTATPHRRDPGPRGSAPSGDLADLGGELGAAGDAEFPVRLRQMRLHGATGEMQL</sequence>
<dbReference type="RefSeq" id="WP_344474380.1">
    <property type="nucleotide sequence ID" value="NZ_BAAASB010000004.1"/>
</dbReference>
<dbReference type="PANTHER" id="PTHR10357">
    <property type="entry name" value="ALPHA-AMYLASE FAMILY MEMBER"/>
    <property type="match status" value="1"/>
</dbReference>
<dbReference type="Proteomes" id="UP001596160">
    <property type="component" value="Unassembled WGS sequence"/>
</dbReference>
<dbReference type="InterPro" id="IPR017853">
    <property type="entry name" value="GH"/>
</dbReference>
<proteinExistence type="inferred from homology"/>
<accession>A0ABW0AHB5</accession>
<dbReference type="SUPFAM" id="SSF51445">
    <property type="entry name" value="(Trans)glycosidases"/>
    <property type="match status" value="1"/>
</dbReference>
<keyword evidence="4" id="KW-0378">Hydrolase</keyword>
<evidence type="ECO:0000256" key="1">
    <source>
        <dbReference type="ARBA" id="ARBA00008061"/>
    </source>
</evidence>
<reference evidence="5" key="1">
    <citation type="journal article" date="2019" name="Int. J. Syst. Evol. Microbiol.">
        <title>The Global Catalogue of Microorganisms (GCM) 10K type strain sequencing project: providing services to taxonomists for standard genome sequencing and annotation.</title>
        <authorList>
            <consortium name="The Broad Institute Genomics Platform"/>
            <consortium name="The Broad Institute Genome Sequencing Center for Infectious Disease"/>
            <person name="Wu L."/>
            <person name="Ma J."/>
        </authorList>
    </citation>
    <scope>NUCLEOTIDE SEQUENCE [LARGE SCALE GENOMIC DNA]</scope>
    <source>
        <strain evidence="5">PCU 266</strain>
    </source>
</reference>
<name>A0ABW0AHB5_9ACTN</name>
<evidence type="ECO:0000313" key="4">
    <source>
        <dbReference type="EMBL" id="MFC5153146.1"/>
    </source>
</evidence>
<evidence type="ECO:0000256" key="2">
    <source>
        <dbReference type="SAM" id="MobiDB-lite"/>
    </source>
</evidence>
<dbReference type="Pfam" id="PF11941">
    <property type="entry name" value="DUF3459"/>
    <property type="match status" value="1"/>
</dbReference>
<comment type="similarity">
    <text evidence="1">Belongs to the glycosyl hydrolase 13 family.</text>
</comment>
<keyword evidence="5" id="KW-1185">Reference proteome</keyword>
<evidence type="ECO:0000259" key="3">
    <source>
        <dbReference type="SMART" id="SM00642"/>
    </source>
</evidence>
<feature type="region of interest" description="Disordered" evidence="2">
    <location>
        <begin position="226"/>
        <end position="245"/>
    </location>
</feature>
<dbReference type="InterPro" id="IPR022567">
    <property type="entry name" value="DUF3459"/>
</dbReference>
<dbReference type="EMBL" id="JBHSKP010000008">
    <property type="protein sequence ID" value="MFC5153146.1"/>
    <property type="molecule type" value="Genomic_DNA"/>
</dbReference>
<feature type="region of interest" description="Disordered" evidence="2">
    <location>
        <begin position="553"/>
        <end position="592"/>
    </location>
</feature>
<dbReference type="PANTHER" id="PTHR10357:SF179">
    <property type="entry name" value="NEUTRAL AND BASIC AMINO ACID TRANSPORT PROTEIN RBAT"/>
    <property type="match status" value="1"/>
</dbReference>
<dbReference type="CDD" id="cd11332">
    <property type="entry name" value="AmyAc_OligoGlu_TS"/>
    <property type="match status" value="1"/>
</dbReference>
<dbReference type="GO" id="GO:0016787">
    <property type="term" value="F:hydrolase activity"/>
    <property type="evidence" value="ECO:0007669"/>
    <property type="project" value="UniProtKB-KW"/>
</dbReference>
<comment type="caution">
    <text evidence="4">The sequence shown here is derived from an EMBL/GenBank/DDBJ whole genome shotgun (WGS) entry which is preliminary data.</text>
</comment>
<organism evidence="4 5">
    <name type="scientific">Streptomyces amakusaensis</name>
    <dbReference type="NCBI Taxonomy" id="67271"/>
    <lineage>
        <taxon>Bacteria</taxon>
        <taxon>Bacillati</taxon>
        <taxon>Actinomycetota</taxon>
        <taxon>Actinomycetes</taxon>
        <taxon>Kitasatosporales</taxon>
        <taxon>Streptomycetaceae</taxon>
        <taxon>Streptomyces</taxon>
    </lineage>
</organism>
<feature type="domain" description="Glycosyl hydrolase family 13 catalytic" evidence="3">
    <location>
        <begin position="24"/>
        <end position="428"/>
    </location>
</feature>